<feature type="coiled-coil region" evidence="1">
    <location>
        <begin position="131"/>
        <end position="158"/>
    </location>
</feature>
<dbReference type="KEGG" id="vg:75690988"/>
<sequence>MKAIVIDKKHLTLVSHTNGVTIIEESGCIIDLDFQSLGSIFELADLGNTYTIKDCDEIESFKSNNDELTERIEFLEKQLTNSGDRVIELRNQIIGLTNELNIRRQRISQLNDELNCRDKITKEKTKRLIELENVEYELNKCRETNNALTEKLESKTSDLVERTYWFRYYRRAFHAVKEYLKPNEKYDLDSSGYNIVNSIDSKFIISFKDTSIASKAFNELRYSISPRTVLLKYENDIVEYNVDAMNIYFIEANTPTVIRKFNDENFTITCCDVYTAEITNALLNCGFPASDIVSTYKSYIAFSNIN</sequence>
<dbReference type="GeneID" id="75690988"/>
<dbReference type="RefSeq" id="YP_010359089.1">
    <property type="nucleotide sequence ID" value="NC_062769.1"/>
</dbReference>
<evidence type="ECO:0000313" key="2">
    <source>
        <dbReference type="EMBL" id="QWM89517.1"/>
    </source>
</evidence>
<proteinExistence type="predicted"/>
<protein>
    <submittedName>
        <fullName evidence="2">Outer capsid protein</fullName>
    </submittedName>
</protein>
<dbReference type="Proteomes" id="UP000827426">
    <property type="component" value="Segment"/>
</dbReference>
<dbReference type="EMBL" id="MZ130479">
    <property type="protein sequence ID" value="QWM89517.1"/>
    <property type="molecule type" value="Genomic_DNA"/>
</dbReference>
<organism evidence="2 3">
    <name type="scientific">uncultured phage cr36_1</name>
    <dbReference type="NCBI Taxonomy" id="2986397"/>
    <lineage>
        <taxon>Viruses</taxon>
        <taxon>Duplodnaviria</taxon>
        <taxon>Heunggongvirae</taxon>
        <taxon>Uroviricota</taxon>
        <taxon>Caudoviricetes</taxon>
        <taxon>Crassvirales</taxon>
        <taxon>Intestiviridae</taxon>
        <taxon>Churivirinae</taxon>
        <taxon>Jahgtovirus</taxon>
        <taxon>Jahgtovirus gastrointestinalis</taxon>
    </lineage>
</organism>
<gene>
    <name evidence="2" type="primary">gp_16201</name>
</gene>
<accession>A0AAE7V3W4</accession>
<keyword evidence="3" id="KW-1185">Reference proteome</keyword>
<reference evidence="2 3" key="1">
    <citation type="submission" date="2021-04" db="EMBL/GenBank/DDBJ databases">
        <authorList>
            <person name="Shkoporov A.N."/>
            <person name="Stockdale S.R."/>
            <person name="Guerin E."/>
            <person name="Ross R.P."/>
            <person name="Hill C."/>
        </authorList>
    </citation>
    <scope>NUCLEOTIDE SEQUENCE [LARGE SCALE GENOMIC DNA]</scope>
    <source>
        <strain evidence="3">cr36_1</strain>
    </source>
</reference>
<evidence type="ECO:0000313" key="3">
    <source>
        <dbReference type="Proteomes" id="UP000827426"/>
    </source>
</evidence>
<name>A0AAE7V3W4_9CAUD</name>
<keyword evidence="1" id="KW-0175">Coiled coil</keyword>
<feature type="coiled-coil region" evidence="1">
    <location>
        <begin position="58"/>
        <end position="92"/>
    </location>
</feature>
<evidence type="ECO:0000256" key="1">
    <source>
        <dbReference type="SAM" id="Coils"/>
    </source>
</evidence>